<sequence length="59" mass="6610">MNWDNLFMEKEMSGRVKVAYYKAPIMLRIALESPGAEPSRSFKGVVVYKGVDVGFAPDI</sequence>
<dbReference type="EMBL" id="LXQA010062285">
    <property type="protein sequence ID" value="MCI06569.1"/>
    <property type="molecule type" value="Genomic_DNA"/>
</dbReference>
<comment type="caution">
    <text evidence="1">The sequence shown here is derived from an EMBL/GenBank/DDBJ whole genome shotgun (WGS) entry which is preliminary data.</text>
</comment>
<protein>
    <submittedName>
        <fullName evidence="1">Uncharacterized protein</fullName>
    </submittedName>
</protein>
<accession>A0A392P554</accession>
<organism evidence="1 2">
    <name type="scientific">Trifolium medium</name>
    <dbReference type="NCBI Taxonomy" id="97028"/>
    <lineage>
        <taxon>Eukaryota</taxon>
        <taxon>Viridiplantae</taxon>
        <taxon>Streptophyta</taxon>
        <taxon>Embryophyta</taxon>
        <taxon>Tracheophyta</taxon>
        <taxon>Spermatophyta</taxon>
        <taxon>Magnoliopsida</taxon>
        <taxon>eudicotyledons</taxon>
        <taxon>Gunneridae</taxon>
        <taxon>Pentapetalae</taxon>
        <taxon>rosids</taxon>
        <taxon>fabids</taxon>
        <taxon>Fabales</taxon>
        <taxon>Fabaceae</taxon>
        <taxon>Papilionoideae</taxon>
        <taxon>50 kb inversion clade</taxon>
        <taxon>NPAAA clade</taxon>
        <taxon>Hologalegina</taxon>
        <taxon>IRL clade</taxon>
        <taxon>Trifolieae</taxon>
        <taxon>Trifolium</taxon>
    </lineage>
</organism>
<proteinExistence type="predicted"/>
<reference evidence="1 2" key="1">
    <citation type="journal article" date="2018" name="Front. Plant Sci.">
        <title>Red Clover (Trifolium pratense) and Zigzag Clover (T. medium) - A Picture of Genomic Similarities and Differences.</title>
        <authorList>
            <person name="Dluhosova J."/>
            <person name="Istvanek J."/>
            <person name="Nedelnik J."/>
            <person name="Repkova J."/>
        </authorList>
    </citation>
    <scope>NUCLEOTIDE SEQUENCE [LARGE SCALE GENOMIC DNA]</scope>
    <source>
        <strain evidence="2">cv. 10/8</strain>
        <tissue evidence="1">Leaf</tissue>
    </source>
</reference>
<keyword evidence="2" id="KW-1185">Reference proteome</keyword>
<dbReference type="Proteomes" id="UP000265520">
    <property type="component" value="Unassembled WGS sequence"/>
</dbReference>
<evidence type="ECO:0000313" key="1">
    <source>
        <dbReference type="EMBL" id="MCI06569.1"/>
    </source>
</evidence>
<dbReference type="AlphaFoldDB" id="A0A392P554"/>
<evidence type="ECO:0000313" key="2">
    <source>
        <dbReference type="Proteomes" id="UP000265520"/>
    </source>
</evidence>
<name>A0A392P554_9FABA</name>